<evidence type="ECO:0000256" key="2">
    <source>
        <dbReference type="ARBA" id="ARBA00022448"/>
    </source>
</evidence>
<dbReference type="OrthoDB" id="3468954at2"/>
<dbReference type="GO" id="GO:0005886">
    <property type="term" value="C:plasma membrane"/>
    <property type="evidence" value="ECO:0007669"/>
    <property type="project" value="UniProtKB-SubCell"/>
</dbReference>
<comment type="function">
    <text evidence="9">Part of the binding-protein-dependent transport system for D-xylose. Probably responsible for the translocation of the substrate across the membrane.</text>
</comment>
<keyword evidence="5" id="KW-0762">Sugar transport</keyword>
<feature type="transmembrane region" description="Helical" evidence="11">
    <location>
        <begin position="319"/>
        <end position="341"/>
    </location>
</feature>
<dbReference type="PANTHER" id="PTHR32196">
    <property type="entry name" value="ABC TRANSPORTER PERMEASE PROTEIN YPHD-RELATED-RELATED"/>
    <property type="match status" value="1"/>
</dbReference>
<protein>
    <recommendedName>
        <fullName evidence="10">Xylose transport system permease protein XylH</fullName>
    </recommendedName>
</protein>
<evidence type="ECO:0000256" key="4">
    <source>
        <dbReference type="ARBA" id="ARBA00022519"/>
    </source>
</evidence>
<keyword evidence="4" id="KW-0997">Cell inner membrane</keyword>
<feature type="transmembrane region" description="Helical" evidence="11">
    <location>
        <begin position="405"/>
        <end position="422"/>
    </location>
</feature>
<feature type="transmembrane region" description="Helical" evidence="11">
    <location>
        <begin position="356"/>
        <end position="373"/>
    </location>
</feature>
<proteinExistence type="predicted"/>
<keyword evidence="2" id="KW-0813">Transport</keyword>
<dbReference type="InterPro" id="IPR001851">
    <property type="entry name" value="ABC_transp_permease"/>
</dbReference>
<feature type="transmembrane region" description="Helical" evidence="11">
    <location>
        <begin position="380"/>
        <end position="399"/>
    </location>
</feature>
<keyword evidence="7 11" id="KW-1133">Transmembrane helix</keyword>
<gene>
    <name evidence="12" type="ORF">CLV52_1241</name>
</gene>
<evidence type="ECO:0000256" key="9">
    <source>
        <dbReference type="ARBA" id="ARBA00035611"/>
    </source>
</evidence>
<evidence type="ECO:0000313" key="13">
    <source>
        <dbReference type="Proteomes" id="UP000295344"/>
    </source>
</evidence>
<organism evidence="12 13">
    <name type="scientific">Amnibacterium kyonggiense</name>
    <dbReference type="NCBI Taxonomy" id="595671"/>
    <lineage>
        <taxon>Bacteria</taxon>
        <taxon>Bacillati</taxon>
        <taxon>Actinomycetota</taxon>
        <taxon>Actinomycetes</taxon>
        <taxon>Micrococcales</taxon>
        <taxon>Microbacteriaceae</taxon>
        <taxon>Amnibacterium</taxon>
    </lineage>
</organism>
<dbReference type="EMBL" id="SOAM01000001">
    <property type="protein sequence ID" value="TDS80675.1"/>
    <property type="molecule type" value="Genomic_DNA"/>
</dbReference>
<feature type="transmembrane region" description="Helical" evidence="11">
    <location>
        <begin position="132"/>
        <end position="155"/>
    </location>
</feature>
<feature type="transmembrane region" description="Helical" evidence="11">
    <location>
        <begin position="52"/>
        <end position="71"/>
    </location>
</feature>
<evidence type="ECO:0000256" key="8">
    <source>
        <dbReference type="ARBA" id="ARBA00023136"/>
    </source>
</evidence>
<name>A0A4R7FS45_9MICO</name>
<evidence type="ECO:0000313" key="12">
    <source>
        <dbReference type="EMBL" id="TDS80675.1"/>
    </source>
</evidence>
<feature type="transmembrane region" description="Helical" evidence="11">
    <location>
        <begin position="201"/>
        <end position="223"/>
    </location>
</feature>
<dbReference type="Proteomes" id="UP000295344">
    <property type="component" value="Unassembled WGS sequence"/>
</dbReference>
<feature type="transmembrane region" description="Helical" evidence="11">
    <location>
        <begin position="235"/>
        <end position="261"/>
    </location>
</feature>
<reference evidence="12 13" key="1">
    <citation type="submission" date="2019-03" db="EMBL/GenBank/DDBJ databases">
        <title>Genomic Encyclopedia of Archaeal and Bacterial Type Strains, Phase II (KMG-II): from individual species to whole genera.</title>
        <authorList>
            <person name="Goeker M."/>
        </authorList>
    </citation>
    <scope>NUCLEOTIDE SEQUENCE [LARGE SCALE GENOMIC DNA]</scope>
    <source>
        <strain evidence="12 13">DSM 24782</strain>
    </source>
</reference>
<feature type="transmembrane region" description="Helical" evidence="11">
    <location>
        <begin position="108"/>
        <end position="126"/>
    </location>
</feature>
<keyword evidence="13" id="KW-1185">Reference proteome</keyword>
<keyword evidence="6 11" id="KW-0812">Transmembrane</keyword>
<feature type="transmembrane region" description="Helical" evidence="11">
    <location>
        <begin position="267"/>
        <end position="287"/>
    </location>
</feature>
<evidence type="ECO:0000256" key="6">
    <source>
        <dbReference type="ARBA" id="ARBA00022692"/>
    </source>
</evidence>
<sequence length="433" mass="44391">MTTEQKDVDTSLAAKIDTAGGATPPGIATGYEGTAADQFRAYVSRVRSGEMGMLPALGGFVVLCILFQILSPDFLSLPNIANLMTQTAFLGMLAVALVFVILIAEIDLSAGVTAGVGMAVFVQLNNGMGVNWILAFAISLAVGIVIGLFIGYFVAKVGIPSFVVTLGLFLGFQGLQLVILGDGNTYRVTEPAVTAIENSNIPPVVGWILWAIAVLVTLGTAFYDRGRRVRAGVPVRGIGLLFARVAVIAVVSGAVVFLLNLNRGNNPLFPIAGVPIVVPIVVALLWIGTQILDRTRWGIHLYAVGGNPEAARRAGINVAAIRISAFVLCSGLAIVSGLFQASQVGVVGSSFGQTDVLNGVAAAVVGGVSLFGGRGRLVQGLVGALVITAIANGLGLLALPGGINLLVTGGVLVLAATVDALSRKRAGASLARV</sequence>
<comment type="subcellular location">
    <subcellularLocation>
        <location evidence="1">Cell membrane</location>
        <topology evidence="1">Multi-pass membrane protein</topology>
    </subcellularLocation>
</comment>
<evidence type="ECO:0000256" key="1">
    <source>
        <dbReference type="ARBA" id="ARBA00004651"/>
    </source>
</evidence>
<dbReference type="RefSeq" id="WP_133765366.1">
    <property type="nucleotide sequence ID" value="NZ_BAAARP010000001.1"/>
</dbReference>
<dbReference type="AlphaFoldDB" id="A0A4R7FS45"/>
<dbReference type="Pfam" id="PF02653">
    <property type="entry name" value="BPD_transp_2"/>
    <property type="match status" value="1"/>
</dbReference>
<evidence type="ECO:0000256" key="7">
    <source>
        <dbReference type="ARBA" id="ARBA00022989"/>
    </source>
</evidence>
<accession>A0A4R7FS45</accession>
<feature type="transmembrane region" description="Helical" evidence="11">
    <location>
        <begin position="162"/>
        <end position="181"/>
    </location>
</feature>
<evidence type="ECO:0000256" key="3">
    <source>
        <dbReference type="ARBA" id="ARBA00022475"/>
    </source>
</evidence>
<evidence type="ECO:0000256" key="11">
    <source>
        <dbReference type="SAM" id="Phobius"/>
    </source>
</evidence>
<keyword evidence="8 11" id="KW-0472">Membrane</keyword>
<evidence type="ECO:0000256" key="10">
    <source>
        <dbReference type="ARBA" id="ARBA00035686"/>
    </source>
</evidence>
<dbReference type="PANTHER" id="PTHR32196:SF32">
    <property type="entry name" value="XYLOSE TRANSPORT SYSTEM PERMEASE PROTEIN XYLH"/>
    <property type="match status" value="1"/>
</dbReference>
<evidence type="ECO:0000256" key="5">
    <source>
        <dbReference type="ARBA" id="ARBA00022597"/>
    </source>
</evidence>
<keyword evidence="3" id="KW-1003">Cell membrane</keyword>
<comment type="caution">
    <text evidence="12">The sequence shown here is derived from an EMBL/GenBank/DDBJ whole genome shotgun (WGS) entry which is preliminary data.</text>
</comment>
<dbReference type="GO" id="GO:0022857">
    <property type="term" value="F:transmembrane transporter activity"/>
    <property type="evidence" value="ECO:0007669"/>
    <property type="project" value="InterPro"/>
</dbReference>
<feature type="transmembrane region" description="Helical" evidence="11">
    <location>
        <begin position="83"/>
        <end position="103"/>
    </location>
</feature>
<dbReference type="CDD" id="cd06579">
    <property type="entry name" value="TM_PBP1_transp_AraH_like"/>
    <property type="match status" value="1"/>
</dbReference>